<evidence type="ECO:0000256" key="1">
    <source>
        <dbReference type="SAM" id="Phobius"/>
    </source>
</evidence>
<comment type="caution">
    <text evidence="2">The sequence shown here is derived from an EMBL/GenBank/DDBJ whole genome shotgun (WGS) entry which is preliminary data.</text>
</comment>
<proteinExistence type="predicted"/>
<keyword evidence="1" id="KW-1133">Transmembrane helix</keyword>
<organism evidence="2 3">
    <name type="scientific">Apodospora peruviana</name>
    <dbReference type="NCBI Taxonomy" id="516989"/>
    <lineage>
        <taxon>Eukaryota</taxon>
        <taxon>Fungi</taxon>
        <taxon>Dikarya</taxon>
        <taxon>Ascomycota</taxon>
        <taxon>Pezizomycotina</taxon>
        <taxon>Sordariomycetes</taxon>
        <taxon>Sordariomycetidae</taxon>
        <taxon>Sordariales</taxon>
        <taxon>Lasiosphaeriaceae</taxon>
        <taxon>Apodospora</taxon>
    </lineage>
</organism>
<sequence>MIPNVLTYYSVGFSAMWAMPLLLGLYAVFCRRIVPLFRRQLAKRLFSKDQSSKREKRPRMERYYESQDVAALVTAVAAKVGWSDPAIRVAGCVLESSRQNHEL</sequence>
<keyword evidence="3" id="KW-1185">Reference proteome</keyword>
<dbReference type="Proteomes" id="UP001283341">
    <property type="component" value="Unassembled WGS sequence"/>
</dbReference>
<reference evidence="2" key="2">
    <citation type="submission" date="2023-06" db="EMBL/GenBank/DDBJ databases">
        <authorList>
            <consortium name="Lawrence Berkeley National Laboratory"/>
            <person name="Haridas S."/>
            <person name="Hensen N."/>
            <person name="Bonometti L."/>
            <person name="Westerberg I."/>
            <person name="Brannstrom I.O."/>
            <person name="Guillou S."/>
            <person name="Cros-Aarteil S."/>
            <person name="Calhoun S."/>
            <person name="Kuo A."/>
            <person name="Mondo S."/>
            <person name="Pangilinan J."/>
            <person name="Riley R."/>
            <person name="Labutti K."/>
            <person name="Andreopoulos B."/>
            <person name="Lipzen A."/>
            <person name="Chen C."/>
            <person name="Yanf M."/>
            <person name="Daum C."/>
            <person name="Ng V."/>
            <person name="Clum A."/>
            <person name="Steindorff A."/>
            <person name="Ohm R."/>
            <person name="Martin F."/>
            <person name="Silar P."/>
            <person name="Natvig D."/>
            <person name="Lalanne C."/>
            <person name="Gautier V."/>
            <person name="Ament-Velasquez S.L."/>
            <person name="Kruys A."/>
            <person name="Hutchinson M.I."/>
            <person name="Powell A.J."/>
            <person name="Barry K."/>
            <person name="Miller A.N."/>
            <person name="Grigoriev I.V."/>
            <person name="Debuchy R."/>
            <person name="Gladieux P."/>
            <person name="Thoren M.H."/>
            <person name="Johannesson H."/>
        </authorList>
    </citation>
    <scope>NUCLEOTIDE SEQUENCE</scope>
    <source>
        <strain evidence="2">CBS 118394</strain>
    </source>
</reference>
<protein>
    <submittedName>
        <fullName evidence="2">Uncharacterized protein</fullName>
    </submittedName>
</protein>
<dbReference type="AlphaFoldDB" id="A0AAE0HTB0"/>
<evidence type="ECO:0000313" key="3">
    <source>
        <dbReference type="Proteomes" id="UP001283341"/>
    </source>
</evidence>
<accession>A0AAE0HTB0</accession>
<reference evidence="2" key="1">
    <citation type="journal article" date="2023" name="Mol. Phylogenet. Evol.">
        <title>Genome-scale phylogeny and comparative genomics of the fungal order Sordariales.</title>
        <authorList>
            <person name="Hensen N."/>
            <person name="Bonometti L."/>
            <person name="Westerberg I."/>
            <person name="Brannstrom I.O."/>
            <person name="Guillou S."/>
            <person name="Cros-Aarteil S."/>
            <person name="Calhoun S."/>
            <person name="Haridas S."/>
            <person name="Kuo A."/>
            <person name="Mondo S."/>
            <person name="Pangilinan J."/>
            <person name="Riley R."/>
            <person name="LaButti K."/>
            <person name="Andreopoulos B."/>
            <person name="Lipzen A."/>
            <person name="Chen C."/>
            <person name="Yan M."/>
            <person name="Daum C."/>
            <person name="Ng V."/>
            <person name="Clum A."/>
            <person name="Steindorff A."/>
            <person name="Ohm R.A."/>
            <person name="Martin F."/>
            <person name="Silar P."/>
            <person name="Natvig D.O."/>
            <person name="Lalanne C."/>
            <person name="Gautier V."/>
            <person name="Ament-Velasquez S.L."/>
            <person name="Kruys A."/>
            <person name="Hutchinson M.I."/>
            <person name="Powell A.J."/>
            <person name="Barry K."/>
            <person name="Miller A.N."/>
            <person name="Grigoriev I.V."/>
            <person name="Debuchy R."/>
            <person name="Gladieux P."/>
            <person name="Hiltunen Thoren M."/>
            <person name="Johannesson H."/>
        </authorList>
    </citation>
    <scope>NUCLEOTIDE SEQUENCE</scope>
    <source>
        <strain evidence="2">CBS 118394</strain>
    </source>
</reference>
<dbReference type="EMBL" id="JAUEDM010000009">
    <property type="protein sequence ID" value="KAK3312475.1"/>
    <property type="molecule type" value="Genomic_DNA"/>
</dbReference>
<keyword evidence="1" id="KW-0812">Transmembrane</keyword>
<feature type="transmembrane region" description="Helical" evidence="1">
    <location>
        <begin position="6"/>
        <end position="29"/>
    </location>
</feature>
<keyword evidence="1" id="KW-0472">Membrane</keyword>
<name>A0AAE0HTB0_9PEZI</name>
<evidence type="ECO:0000313" key="2">
    <source>
        <dbReference type="EMBL" id="KAK3312475.1"/>
    </source>
</evidence>
<gene>
    <name evidence="2" type="ORF">B0H66DRAFT_399291</name>
</gene>